<evidence type="ECO:0000313" key="15">
    <source>
        <dbReference type="Proteomes" id="UP000324162"/>
    </source>
</evidence>
<dbReference type="Proteomes" id="UP000322915">
    <property type="component" value="Unassembled WGS sequence"/>
</dbReference>
<evidence type="ECO:0000313" key="13">
    <source>
        <dbReference type="Proteomes" id="UP000027154"/>
    </source>
</evidence>
<evidence type="ECO:0000256" key="7">
    <source>
        <dbReference type="ARBA" id="ARBA00046231"/>
    </source>
</evidence>
<comment type="caution">
    <text evidence="11">The sequence shown here is derived from an EMBL/GenBank/DDBJ whole genome shotgun (WGS) entry which is preliminary data.</text>
</comment>
<reference evidence="12 13" key="1">
    <citation type="submission" date="2014-04" db="EMBL/GenBank/DDBJ databases">
        <title>Pseudoalteromonas galatheae sp. nov., isolated from a deep-sea polychaete near Canal Concepcion, Chile.</title>
        <authorList>
            <person name="Machado H.R."/>
            <person name="Gram L."/>
            <person name="Vynne N.G."/>
        </authorList>
    </citation>
    <scope>NUCLEOTIDE SEQUENCE [LARGE SCALE GENOMIC DNA]</scope>
    <source>
        <strain evidence="12 13">KMM216</strain>
    </source>
</reference>
<evidence type="ECO:0000256" key="1">
    <source>
        <dbReference type="ARBA" id="ARBA00004496"/>
    </source>
</evidence>
<dbReference type="EMBL" id="SEUJ01000075">
    <property type="protein sequence ID" value="KAA1152206.1"/>
    <property type="molecule type" value="Genomic_DNA"/>
</dbReference>
<dbReference type="Proteomes" id="UP000324162">
    <property type="component" value="Unassembled WGS sequence"/>
</dbReference>
<protein>
    <recommendedName>
        <fullName evidence="4">Peptidyl-prolyl cis-trans isomerase C</fullName>
    </recommendedName>
    <alternativeName>
        <fullName evidence="6">Parvulin</fullName>
    </alternativeName>
    <alternativeName>
        <fullName evidence="5">Rotamase C</fullName>
    </alternativeName>
</protein>
<dbReference type="EMBL" id="SEUK01000050">
    <property type="protein sequence ID" value="KAA1159758.1"/>
    <property type="molecule type" value="Genomic_DNA"/>
</dbReference>
<evidence type="ECO:0000313" key="10">
    <source>
        <dbReference type="EMBL" id="KAA1152206.1"/>
    </source>
</evidence>
<dbReference type="OrthoDB" id="14196at2"/>
<evidence type="ECO:0000313" key="12">
    <source>
        <dbReference type="EMBL" id="KDC50849.1"/>
    </source>
</evidence>
<gene>
    <name evidence="12" type="ORF">DC53_11050</name>
    <name evidence="11" type="ORF">EU508_11520</name>
    <name evidence="10" type="ORF">EU509_15565</name>
</gene>
<dbReference type="Gene3D" id="3.10.50.40">
    <property type="match status" value="1"/>
</dbReference>
<dbReference type="PANTHER" id="PTHR43629">
    <property type="entry name" value="PEPTIDYL-PROLYL CIS-TRANS ISOMERASE"/>
    <property type="match status" value="1"/>
</dbReference>
<dbReference type="PROSITE" id="PS01096">
    <property type="entry name" value="PPIC_PPIASE_1"/>
    <property type="match status" value="1"/>
</dbReference>
<keyword evidence="3" id="KW-0963">Cytoplasm</keyword>
<organism evidence="11 15">
    <name type="scientific">Pseudoalteromonas fuliginea</name>
    <dbReference type="NCBI Taxonomy" id="1872678"/>
    <lineage>
        <taxon>Bacteria</taxon>
        <taxon>Pseudomonadati</taxon>
        <taxon>Pseudomonadota</taxon>
        <taxon>Gammaproteobacteria</taxon>
        <taxon>Alteromonadales</taxon>
        <taxon>Pseudoalteromonadaceae</taxon>
        <taxon>Pseudoalteromonas</taxon>
    </lineage>
</organism>
<evidence type="ECO:0000256" key="3">
    <source>
        <dbReference type="ARBA" id="ARBA00022490"/>
    </source>
</evidence>
<dbReference type="InterPro" id="IPR052204">
    <property type="entry name" value="PpiC/parvulin_rotamase"/>
</dbReference>
<evidence type="ECO:0000313" key="14">
    <source>
        <dbReference type="Proteomes" id="UP000322915"/>
    </source>
</evidence>
<sequence>MTVASARHILVDSEAQCLDLKTKIEQGEDFAELAKNHSNCPSGQDGGALGEFGPGMMVPEFDKVVFSAPINQVQGPVQTQFGYHLLEVTSRSE</sequence>
<evidence type="ECO:0000256" key="5">
    <source>
        <dbReference type="ARBA" id="ARBA00041926"/>
    </source>
</evidence>
<evidence type="ECO:0000256" key="2">
    <source>
        <dbReference type="ARBA" id="ARBA00007656"/>
    </source>
</evidence>
<evidence type="ECO:0000313" key="11">
    <source>
        <dbReference type="EMBL" id="KAA1159758.1"/>
    </source>
</evidence>
<accession>A0A063KN20</accession>
<keyword evidence="14" id="KW-1185">Reference proteome</keyword>
<dbReference type="PANTHER" id="PTHR43629:SF2">
    <property type="entry name" value="RHODANESE-LIKE_PPIC DOMAIN-CONTAINING PROTEIN 12, CHLOROPLASTIC"/>
    <property type="match status" value="1"/>
</dbReference>
<evidence type="ECO:0000256" key="6">
    <source>
        <dbReference type="ARBA" id="ARBA00043072"/>
    </source>
</evidence>
<keyword evidence="8 11" id="KW-0413">Isomerase</keyword>
<dbReference type="RefSeq" id="WP_007376961.1">
    <property type="nucleotide sequence ID" value="NZ_JBBMQV010000003.1"/>
</dbReference>
<evidence type="ECO:0000259" key="9">
    <source>
        <dbReference type="PROSITE" id="PS50198"/>
    </source>
</evidence>
<name>A0A063KN20_9GAMM</name>
<dbReference type="InterPro" id="IPR046357">
    <property type="entry name" value="PPIase_dom_sf"/>
</dbReference>
<comment type="subcellular location">
    <subcellularLocation>
        <location evidence="1">Cytoplasm</location>
    </subcellularLocation>
</comment>
<dbReference type="AlphaFoldDB" id="A0A063KN20"/>
<dbReference type="Proteomes" id="UP000027154">
    <property type="component" value="Unassembled WGS sequence"/>
</dbReference>
<dbReference type="EMBL" id="JJNZ01000031">
    <property type="protein sequence ID" value="KDC50849.1"/>
    <property type="molecule type" value="Genomic_DNA"/>
</dbReference>
<dbReference type="Pfam" id="PF00639">
    <property type="entry name" value="Rotamase"/>
    <property type="match status" value="1"/>
</dbReference>
<comment type="function">
    <text evidence="7">PPIases accelerate the folding of proteins. It prefers amino acid residues with hydrophobic side chains like leucine and phenylalanine in the P1 position of the peptides substrates.</text>
</comment>
<dbReference type="GO" id="GO:0005737">
    <property type="term" value="C:cytoplasm"/>
    <property type="evidence" value="ECO:0007669"/>
    <property type="project" value="UniProtKB-SubCell"/>
</dbReference>
<proteinExistence type="inferred from homology"/>
<dbReference type="PROSITE" id="PS50198">
    <property type="entry name" value="PPIC_PPIASE_2"/>
    <property type="match status" value="1"/>
</dbReference>
<evidence type="ECO:0000256" key="8">
    <source>
        <dbReference type="PROSITE-ProRule" id="PRU00278"/>
    </source>
</evidence>
<comment type="similarity">
    <text evidence="2">Belongs to the PpiC/parvulin rotamase family.</text>
</comment>
<dbReference type="InterPro" id="IPR000297">
    <property type="entry name" value="PPIase_PpiC"/>
</dbReference>
<dbReference type="GO" id="GO:0003755">
    <property type="term" value="F:peptidyl-prolyl cis-trans isomerase activity"/>
    <property type="evidence" value="ECO:0007669"/>
    <property type="project" value="UniProtKB-KW"/>
</dbReference>
<reference evidence="14 15" key="2">
    <citation type="submission" date="2019-01" db="EMBL/GenBank/DDBJ databases">
        <title>Genome sequences of marine Pseudoalteromonas species.</title>
        <authorList>
            <person name="Boraston A.B."/>
            <person name="Hehemann J.-H."/>
            <person name="Vickers C.J."/>
            <person name="Salama-Alber O."/>
            <person name="Abe K."/>
            <person name="Hettle A.J."/>
        </authorList>
    </citation>
    <scope>NUCLEOTIDE SEQUENCE [LARGE SCALE GENOMIC DNA]</scope>
    <source>
        <strain evidence="11 15">PS42</strain>
        <strain evidence="10 14">PS47</strain>
    </source>
</reference>
<dbReference type="SUPFAM" id="SSF54534">
    <property type="entry name" value="FKBP-like"/>
    <property type="match status" value="1"/>
</dbReference>
<keyword evidence="8" id="KW-0697">Rotamase</keyword>
<feature type="domain" description="PpiC" evidence="9">
    <location>
        <begin position="1"/>
        <end position="90"/>
    </location>
</feature>
<evidence type="ECO:0000256" key="4">
    <source>
        <dbReference type="ARBA" id="ARBA00040926"/>
    </source>
</evidence>
<dbReference type="InterPro" id="IPR023058">
    <property type="entry name" value="PPIase_PpiC_CS"/>
</dbReference>